<keyword evidence="8" id="KW-1185">Reference proteome</keyword>
<dbReference type="Gramene" id="KQK12195">
    <property type="protein sequence ID" value="KQK12195"/>
    <property type="gene ID" value="BRADI_1g02107v3"/>
</dbReference>
<evidence type="ECO:0000256" key="2">
    <source>
        <dbReference type="ARBA" id="ARBA00006484"/>
    </source>
</evidence>
<dbReference type="AlphaFoldDB" id="A0A0Q3J2N0"/>
<dbReference type="KEGG" id="bdi:100839980"/>
<sequence>MHPSIHGRPRSPVLIRPPNSCTTLSRSVLARFLPHRRSASASAPALLPKDAPNRSSGISMERLLNLAMDLVIPPATMVTLAFAWPTLTFLRAAEWAVKTLTQEDVRGKVVLVTGASSAVGEQVAYEYARRGAHLVLAARREQRLFAVRDRARALGAGHVLVVAADVVRDDDCRRLVADTVAYLGQLDHLVNAVSLGHDFFFEDAGDTAAFNHLMDINFWGNVYPTYAALPYLRLSRGRVVVNAAVDTWMPMPRMSLYSAAKAAVVDFYETLRYELKDDVGITVATHGGWMSAGDSASTISISGAGGRFTPEEGGASPETQQYGKQQREAAAAASLPILPPPEQALAQAAEEARYARAVVDGACRGDARVRRPASWRDVFLVFRAFAPDVLGWTFRLLLSTPPPPAAAPLGAAPPLVSALPAPPVRPLIDYPAEAAAGVIRRPAAAQLHMLE</sequence>
<comment type="similarity">
    <text evidence="2">Belongs to the short-chain dehydrogenases/reductases (SDR) family.</text>
</comment>
<dbReference type="SUPFAM" id="SSF51735">
    <property type="entry name" value="NAD(P)-binding Rossmann-fold domains"/>
    <property type="match status" value="1"/>
</dbReference>
<evidence type="ECO:0000256" key="4">
    <source>
        <dbReference type="ARBA" id="ARBA00023002"/>
    </source>
</evidence>
<dbReference type="Proteomes" id="UP000008810">
    <property type="component" value="Chromosome 1"/>
</dbReference>
<protein>
    <submittedName>
        <fullName evidence="6 7">Uncharacterized protein</fullName>
    </submittedName>
</protein>
<name>A0A0Q3J2N0_BRADI</name>
<evidence type="ECO:0000256" key="1">
    <source>
        <dbReference type="ARBA" id="ARBA00004606"/>
    </source>
</evidence>
<gene>
    <name evidence="7" type="primary">LOC100839980</name>
    <name evidence="6" type="ORF">BRADI_1g02107v3</name>
</gene>
<dbReference type="ExpressionAtlas" id="A0A0Q3J2N0">
    <property type="expression patterns" value="baseline"/>
</dbReference>
<keyword evidence="4" id="KW-0560">Oxidoreductase</keyword>
<proteinExistence type="inferred from homology"/>
<reference evidence="6" key="2">
    <citation type="submission" date="2017-06" db="EMBL/GenBank/DDBJ databases">
        <title>WGS assembly of Brachypodium distachyon.</title>
        <authorList>
            <consortium name="The International Brachypodium Initiative"/>
            <person name="Lucas S."/>
            <person name="Harmon-Smith M."/>
            <person name="Lail K."/>
            <person name="Tice H."/>
            <person name="Grimwood J."/>
            <person name="Bruce D."/>
            <person name="Barry K."/>
            <person name="Shu S."/>
            <person name="Lindquist E."/>
            <person name="Wang M."/>
            <person name="Pitluck S."/>
            <person name="Vogel J.P."/>
            <person name="Garvin D.F."/>
            <person name="Mockler T.C."/>
            <person name="Schmutz J."/>
            <person name="Rokhsar D."/>
            <person name="Bevan M.W."/>
        </authorList>
    </citation>
    <scope>NUCLEOTIDE SEQUENCE</scope>
    <source>
        <strain evidence="6">Bd21</strain>
    </source>
</reference>
<dbReference type="GO" id="GO:0016020">
    <property type="term" value="C:membrane"/>
    <property type="evidence" value="ECO:0007669"/>
    <property type="project" value="UniProtKB-SubCell"/>
</dbReference>
<dbReference type="PROSITE" id="PS00061">
    <property type="entry name" value="ADH_SHORT"/>
    <property type="match status" value="1"/>
</dbReference>
<dbReference type="PRINTS" id="PR00081">
    <property type="entry name" value="GDHRDH"/>
</dbReference>
<dbReference type="InterPro" id="IPR020904">
    <property type="entry name" value="Sc_DH/Rdtase_CS"/>
</dbReference>
<feature type="region of interest" description="Disordered" evidence="5">
    <location>
        <begin position="306"/>
        <end position="326"/>
    </location>
</feature>
<dbReference type="RefSeq" id="XP_003562566.2">
    <property type="nucleotide sequence ID" value="XM_003562518.4"/>
</dbReference>
<dbReference type="PANTHER" id="PTHR43391">
    <property type="entry name" value="RETINOL DEHYDROGENASE-RELATED"/>
    <property type="match status" value="1"/>
</dbReference>
<dbReference type="Pfam" id="PF00106">
    <property type="entry name" value="adh_short"/>
    <property type="match status" value="1"/>
</dbReference>
<dbReference type="EnsemblPlants" id="KQK12195">
    <property type="protein sequence ID" value="KQK12195"/>
    <property type="gene ID" value="BRADI_1g02107v3"/>
</dbReference>
<evidence type="ECO:0000313" key="6">
    <source>
        <dbReference type="EMBL" id="KQK12195.2"/>
    </source>
</evidence>
<comment type="subcellular location">
    <subcellularLocation>
        <location evidence="1">Membrane</location>
        <topology evidence="1">Single-pass type II membrane protein</topology>
    </subcellularLocation>
</comment>
<dbReference type="PANTHER" id="PTHR43391:SF14">
    <property type="entry name" value="DEHYDROGENASE_REDUCTASE SDR FAMILY PROTEIN 7-LIKE"/>
    <property type="match status" value="1"/>
</dbReference>
<evidence type="ECO:0000313" key="8">
    <source>
        <dbReference type="Proteomes" id="UP000008810"/>
    </source>
</evidence>
<evidence type="ECO:0000256" key="5">
    <source>
        <dbReference type="SAM" id="MobiDB-lite"/>
    </source>
</evidence>
<accession>A0A0Q3J2N0</accession>
<dbReference type="GeneID" id="100839980"/>
<evidence type="ECO:0000313" key="7">
    <source>
        <dbReference type="EnsemblPlants" id="KQK12195"/>
    </source>
</evidence>
<dbReference type="OrthoDB" id="1274115at2759"/>
<reference evidence="7" key="3">
    <citation type="submission" date="2018-08" db="UniProtKB">
        <authorList>
            <consortium name="EnsemblPlants"/>
        </authorList>
    </citation>
    <scope>IDENTIFICATION</scope>
    <source>
        <strain evidence="7">cv. Bd21</strain>
    </source>
</reference>
<evidence type="ECO:0000256" key="3">
    <source>
        <dbReference type="ARBA" id="ARBA00022857"/>
    </source>
</evidence>
<dbReference type="GO" id="GO:0005829">
    <property type="term" value="C:cytosol"/>
    <property type="evidence" value="ECO:0000318"/>
    <property type="project" value="GO_Central"/>
</dbReference>
<organism evidence="6">
    <name type="scientific">Brachypodium distachyon</name>
    <name type="common">Purple false brome</name>
    <name type="synonym">Trachynia distachya</name>
    <dbReference type="NCBI Taxonomy" id="15368"/>
    <lineage>
        <taxon>Eukaryota</taxon>
        <taxon>Viridiplantae</taxon>
        <taxon>Streptophyta</taxon>
        <taxon>Embryophyta</taxon>
        <taxon>Tracheophyta</taxon>
        <taxon>Spermatophyta</taxon>
        <taxon>Magnoliopsida</taxon>
        <taxon>Liliopsida</taxon>
        <taxon>Poales</taxon>
        <taxon>Poaceae</taxon>
        <taxon>BOP clade</taxon>
        <taxon>Pooideae</taxon>
        <taxon>Stipodae</taxon>
        <taxon>Brachypodieae</taxon>
        <taxon>Brachypodium</taxon>
    </lineage>
</organism>
<dbReference type="EMBL" id="CM000880">
    <property type="protein sequence ID" value="KQK12195.2"/>
    <property type="molecule type" value="Genomic_DNA"/>
</dbReference>
<dbReference type="FunCoup" id="A0A0Q3J2N0">
    <property type="interactions" value="95"/>
</dbReference>
<dbReference type="InterPro" id="IPR002347">
    <property type="entry name" value="SDR_fam"/>
</dbReference>
<dbReference type="Gene3D" id="3.40.50.720">
    <property type="entry name" value="NAD(P)-binding Rossmann-like Domain"/>
    <property type="match status" value="1"/>
</dbReference>
<dbReference type="InterPro" id="IPR036291">
    <property type="entry name" value="NAD(P)-bd_dom_sf"/>
</dbReference>
<dbReference type="STRING" id="15368.A0A0Q3J2N0"/>
<reference evidence="6 7" key="1">
    <citation type="journal article" date="2010" name="Nature">
        <title>Genome sequencing and analysis of the model grass Brachypodium distachyon.</title>
        <authorList>
            <consortium name="International Brachypodium Initiative"/>
        </authorList>
    </citation>
    <scope>NUCLEOTIDE SEQUENCE [LARGE SCALE GENOMIC DNA]</scope>
    <source>
        <strain evidence="6 7">Bd21</strain>
    </source>
</reference>
<keyword evidence="3" id="KW-0521">NADP</keyword>
<dbReference type="GO" id="GO:0016491">
    <property type="term" value="F:oxidoreductase activity"/>
    <property type="evidence" value="ECO:0000318"/>
    <property type="project" value="GO_Central"/>
</dbReference>